<accession>A0A7R9G3E8</accession>
<sequence>MSSHQYALRPHKLLSMEGEIERETVKVSEIGHGQAVLVVLQVLKNIILSGKQVQGDASVFLICALIKTNPIGRWKESKDWSGFESVNYGVHTPRLKKTLVFVSVLLQMASQEVRLPASED</sequence>
<protein>
    <submittedName>
        <fullName evidence="1">Uncharacterized protein</fullName>
    </submittedName>
</protein>
<organism evidence="1">
    <name type="scientific">Timema shepardi</name>
    <name type="common">Walking stick</name>
    <dbReference type="NCBI Taxonomy" id="629360"/>
    <lineage>
        <taxon>Eukaryota</taxon>
        <taxon>Metazoa</taxon>
        <taxon>Ecdysozoa</taxon>
        <taxon>Arthropoda</taxon>
        <taxon>Hexapoda</taxon>
        <taxon>Insecta</taxon>
        <taxon>Pterygota</taxon>
        <taxon>Neoptera</taxon>
        <taxon>Polyneoptera</taxon>
        <taxon>Phasmatodea</taxon>
        <taxon>Timematodea</taxon>
        <taxon>Timematoidea</taxon>
        <taxon>Timematidae</taxon>
        <taxon>Timema</taxon>
    </lineage>
</organism>
<dbReference type="AlphaFoldDB" id="A0A7R9G3E8"/>
<proteinExistence type="predicted"/>
<reference evidence="1" key="1">
    <citation type="submission" date="2020-11" db="EMBL/GenBank/DDBJ databases">
        <authorList>
            <person name="Tran Van P."/>
        </authorList>
    </citation>
    <scope>NUCLEOTIDE SEQUENCE</scope>
</reference>
<name>A0A7R9G3E8_TIMSH</name>
<evidence type="ECO:0000313" key="1">
    <source>
        <dbReference type="EMBL" id="CAD7264737.1"/>
    </source>
</evidence>
<dbReference type="EMBL" id="OC004676">
    <property type="protein sequence ID" value="CAD7264737.1"/>
    <property type="molecule type" value="Genomic_DNA"/>
</dbReference>
<gene>
    <name evidence="1" type="ORF">TSIB3V08_LOCUS8785</name>
</gene>